<keyword evidence="7" id="KW-0812">Transmembrane</keyword>
<gene>
    <name evidence="9" type="ORF">FRC96_21065</name>
</gene>
<evidence type="ECO:0000313" key="9">
    <source>
        <dbReference type="EMBL" id="TXD31352.1"/>
    </source>
</evidence>
<dbReference type="PANTHER" id="PTHR43289">
    <property type="entry name" value="MITOGEN-ACTIVATED PROTEIN KINASE KINASE KINASE 20-RELATED"/>
    <property type="match status" value="1"/>
</dbReference>
<evidence type="ECO:0000256" key="6">
    <source>
        <dbReference type="SAM" id="MobiDB-lite"/>
    </source>
</evidence>
<evidence type="ECO:0000256" key="1">
    <source>
        <dbReference type="ARBA" id="ARBA00022679"/>
    </source>
</evidence>
<accession>A0A5C6WT87</accession>
<keyword evidence="7" id="KW-0472">Membrane</keyword>
<dbReference type="CDD" id="cd14014">
    <property type="entry name" value="STKc_PknB_like"/>
    <property type="match status" value="1"/>
</dbReference>
<feature type="non-terminal residue" evidence="9">
    <location>
        <position position="591"/>
    </location>
</feature>
<keyword evidence="1" id="KW-0808">Transferase</keyword>
<reference evidence="9 10" key="1">
    <citation type="submission" date="2019-08" db="EMBL/GenBank/DDBJ databases">
        <title>Bradymonadales sp. TMQ2.</title>
        <authorList>
            <person name="Liang Q."/>
        </authorList>
    </citation>
    <scope>NUCLEOTIDE SEQUENCE [LARGE SCALE GENOMIC DNA]</scope>
    <source>
        <strain evidence="9 10">TMQ2</strain>
    </source>
</reference>
<dbReference type="SMART" id="SM00220">
    <property type="entry name" value="S_TKc"/>
    <property type="match status" value="1"/>
</dbReference>
<dbReference type="RefSeq" id="WP_146977526.1">
    <property type="nucleotide sequence ID" value="NZ_VOSL01000148.1"/>
</dbReference>
<dbReference type="PANTHER" id="PTHR43289:SF34">
    <property type="entry name" value="SERINE_THREONINE-PROTEIN KINASE YBDM-RELATED"/>
    <property type="match status" value="1"/>
</dbReference>
<evidence type="ECO:0000256" key="7">
    <source>
        <dbReference type="SAM" id="Phobius"/>
    </source>
</evidence>
<keyword evidence="3 9" id="KW-0418">Kinase</keyword>
<dbReference type="InterPro" id="IPR011009">
    <property type="entry name" value="Kinase-like_dom_sf"/>
</dbReference>
<feature type="region of interest" description="Disordered" evidence="6">
    <location>
        <begin position="311"/>
        <end position="365"/>
    </location>
</feature>
<evidence type="ECO:0000313" key="10">
    <source>
        <dbReference type="Proteomes" id="UP000321046"/>
    </source>
</evidence>
<dbReference type="InterPro" id="IPR008271">
    <property type="entry name" value="Ser/Thr_kinase_AS"/>
</dbReference>
<dbReference type="InterPro" id="IPR017441">
    <property type="entry name" value="Protein_kinase_ATP_BS"/>
</dbReference>
<feature type="binding site" evidence="5">
    <location>
        <position position="50"/>
    </location>
    <ligand>
        <name>ATP</name>
        <dbReference type="ChEBI" id="CHEBI:30616"/>
    </ligand>
</feature>
<feature type="region of interest" description="Disordered" evidence="6">
    <location>
        <begin position="501"/>
        <end position="591"/>
    </location>
</feature>
<keyword evidence="4 5" id="KW-0067">ATP-binding</keyword>
<evidence type="ECO:0000256" key="3">
    <source>
        <dbReference type="ARBA" id="ARBA00022777"/>
    </source>
</evidence>
<evidence type="ECO:0000259" key="8">
    <source>
        <dbReference type="PROSITE" id="PS50011"/>
    </source>
</evidence>
<keyword evidence="2 5" id="KW-0547">Nucleotide-binding</keyword>
<dbReference type="PROSITE" id="PS00108">
    <property type="entry name" value="PROTEIN_KINASE_ST"/>
    <property type="match status" value="1"/>
</dbReference>
<feature type="transmembrane region" description="Helical" evidence="7">
    <location>
        <begin position="453"/>
        <end position="472"/>
    </location>
</feature>
<keyword evidence="7" id="KW-1133">Transmembrane helix</keyword>
<sequence length="591" mass="62035">MTQPPETESPSLVGTLIEGKYLLERELGAGGMGAVYLARHKTIEREVAIKLLHRSLASDASIRRRFETEARAIARLSHPGCVMLYEFGLEPELEALYAVFEYVKGRSLEKWAGQKLAIDDVLDLGRQVVAAIEHAHSQKIIHRDLKPDNIMVTIADSGKLEVKVLDFGIARIAEDDDETQDQSRLTKMGQMFGTPPYMSPEQIRARLNITFATDIYSIGVILYELIEGRLPFLADSPIETVMLHLNEEVPPMVRSDLPEELRQIVMRCLQKDPEDRFGSCTELREALDRVVVETGEVTALTDLGGVADLRGGAPLMGGEPGGEPTEPEAPSSPDSDPMVGARSTDLAFGNAPTLGASPESWQGTSSDDVGIAVQVGASAGVQRGDAQALAAFSDAQTMPPADIGVSPAGEAADAPTTCQQPGRAYQATEESAPPRQAPETWEEIANPTQRKTLVLLMIAIGVAVVVLAVVVFGMGGEPEEGAVATAAGGVDAPVEAQGAEALTDGEPGSSEAGEGAETRAAQGDEASGSSDAPAANSPRKVMVEDAENERGAALQEGAAGDEGAGAGEGSERGVGAGEEVAGARDAAEDPA</sequence>
<evidence type="ECO:0000256" key="5">
    <source>
        <dbReference type="PROSITE-ProRule" id="PRU10141"/>
    </source>
</evidence>
<feature type="compositionally biased region" description="Basic and acidic residues" evidence="6">
    <location>
        <begin position="581"/>
        <end position="591"/>
    </location>
</feature>
<organism evidence="9 10">
    <name type="scientific">Lujinxingia vulgaris</name>
    <dbReference type="NCBI Taxonomy" id="2600176"/>
    <lineage>
        <taxon>Bacteria</taxon>
        <taxon>Deltaproteobacteria</taxon>
        <taxon>Bradymonadales</taxon>
        <taxon>Lujinxingiaceae</taxon>
        <taxon>Lujinxingia</taxon>
    </lineage>
</organism>
<dbReference type="InterPro" id="IPR000719">
    <property type="entry name" value="Prot_kinase_dom"/>
</dbReference>
<dbReference type="SUPFAM" id="SSF56112">
    <property type="entry name" value="Protein kinase-like (PK-like)"/>
    <property type="match status" value="1"/>
</dbReference>
<dbReference type="OrthoDB" id="5515410at2"/>
<feature type="compositionally biased region" description="Gly residues" evidence="6">
    <location>
        <begin position="560"/>
        <end position="576"/>
    </location>
</feature>
<name>A0A5C6WT87_9DELT</name>
<comment type="caution">
    <text evidence="9">The sequence shown here is derived from an EMBL/GenBank/DDBJ whole genome shotgun (WGS) entry which is preliminary data.</text>
</comment>
<dbReference type="GO" id="GO:0005524">
    <property type="term" value="F:ATP binding"/>
    <property type="evidence" value="ECO:0007669"/>
    <property type="project" value="UniProtKB-UniRule"/>
</dbReference>
<dbReference type="PROSITE" id="PS50011">
    <property type="entry name" value="PROTEIN_KINASE_DOM"/>
    <property type="match status" value="1"/>
</dbReference>
<proteinExistence type="predicted"/>
<feature type="domain" description="Protein kinase" evidence="8">
    <location>
        <begin position="21"/>
        <end position="291"/>
    </location>
</feature>
<protein>
    <submittedName>
        <fullName evidence="9">Protein kinase</fullName>
    </submittedName>
</protein>
<feature type="region of interest" description="Disordered" evidence="6">
    <location>
        <begin position="407"/>
        <end position="441"/>
    </location>
</feature>
<dbReference type="PROSITE" id="PS00107">
    <property type="entry name" value="PROTEIN_KINASE_ATP"/>
    <property type="match status" value="1"/>
</dbReference>
<dbReference type="Proteomes" id="UP000321046">
    <property type="component" value="Unassembled WGS sequence"/>
</dbReference>
<evidence type="ECO:0000256" key="2">
    <source>
        <dbReference type="ARBA" id="ARBA00022741"/>
    </source>
</evidence>
<feature type="compositionally biased region" description="Low complexity" evidence="6">
    <location>
        <begin position="505"/>
        <end position="521"/>
    </location>
</feature>
<evidence type="ECO:0000256" key="4">
    <source>
        <dbReference type="ARBA" id="ARBA00022840"/>
    </source>
</evidence>
<dbReference type="AlphaFoldDB" id="A0A5C6WT87"/>
<feature type="compositionally biased region" description="Low complexity" evidence="6">
    <location>
        <begin position="322"/>
        <end position="333"/>
    </location>
</feature>
<dbReference type="EMBL" id="VOSL01000148">
    <property type="protein sequence ID" value="TXD31352.1"/>
    <property type="molecule type" value="Genomic_DNA"/>
</dbReference>
<dbReference type="Pfam" id="PF00069">
    <property type="entry name" value="Pkinase"/>
    <property type="match status" value="1"/>
</dbReference>
<dbReference type="GO" id="GO:0004674">
    <property type="term" value="F:protein serine/threonine kinase activity"/>
    <property type="evidence" value="ECO:0007669"/>
    <property type="project" value="TreeGrafter"/>
</dbReference>
<dbReference type="Gene3D" id="1.10.510.10">
    <property type="entry name" value="Transferase(Phosphotransferase) domain 1"/>
    <property type="match status" value="1"/>
</dbReference>
<dbReference type="Gene3D" id="3.30.200.20">
    <property type="entry name" value="Phosphorylase Kinase, domain 1"/>
    <property type="match status" value="1"/>
</dbReference>